<dbReference type="Pfam" id="PF01276">
    <property type="entry name" value="OKR_DC_1"/>
    <property type="match status" value="1"/>
</dbReference>
<dbReference type="AlphaFoldDB" id="A0A9J6QP59"/>
<evidence type="ECO:0000256" key="1">
    <source>
        <dbReference type="ARBA" id="ARBA00001933"/>
    </source>
</evidence>
<organism evidence="7 8">
    <name type="scientific">Hominibacterium faecale</name>
    <dbReference type="NCBI Taxonomy" id="2839743"/>
    <lineage>
        <taxon>Bacteria</taxon>
        <taxon>Bacillati</taxon>
        <taxon>Bacillota</taxon>
        <taxon>Clostridia</taxon>
        <taxon>Peptostreptococcales</taxon>
        <taxon>Anaerovoracaceae</taxon>
        <taxon>Hominibacterium</taxon>
    </lineage>
</organism>
<proteinExistence type="inferred from homology"/>
<keyword evidence="3" id="KW-0210">Decarboxylase</keyword>
<dbReference type="InterPro" id="IPR015424">
    <property type="entry name" value="PyrdxlP-dep_Trfase"/>
</dbReference>
<evidence type="ECO:0000313" key="8">
    <source>
        <dbReference type="Proteomes" id="UP001065549"/>
    </source>
</evidence>
<keyword evidence="4" id="KW-0663">Pyridoxal phosphate</keyword>
<dbReference type="GO" id="GO:0016831">
    <property type="term" value="F:carboxy-lyase activity"/>
    <property type="evidence" value="ECO:0007669"/>
    <property type="project" value="UniProtKB-KW"/>
</dbReference>
<dbReference type="GO" id="GO:0008483">
    <property type="term" value="F:transaminase activity"/>
    <property type="evidence" value="ECO:0007669"/>
    <property type="project" value="UniProtKB-KW"/>
</dbReference>
<dbReference type="InterPro" id="IPR036633">
    <property type="entry name" value="Prn/Lys/Arg_de-COase_C_sf"/>
</dbReference>
<dbReference type="SUPFAM" id="SSF55904">
    <property type="entry name" value="Ornithine decarboxylase C-terminal domain"/>
    <property type="match status" value="1"/>
</dbReference>
<dbReference type="RefSeq" id="WP_253019620.1">
    <property type="nucleotide sequence ID" value="NZ_JAOSHN010000002.1"/>
</dbReference>
<keyword evidence="8" id="KW-1185">Reference proteome</keyword>
<dbReference type="InterPro" id="IPR052357">
    <property type="entry name" value="Orn_Lys_Arg_decarboxylase-I"/>
</dbReference>
<evidence type="ECO:0000256" key="5">
    <source>
        <dbReference type="ARBA" id="ARBA00023239"/>
    </source>
</evidence>
<dbReference type="InterPro" id="IPR008286">
    <property type="entry name" value="Prn/Lys/Arg_de-COase_C"/>
</dbReference>
<dbReference type="InterPro" id="IPR000310">
    <property type="entry name" value="Orn/Lys/Arg_deCO2ase_major_dom"/>
</dbReference>
<protein>
    <submittedName>
        <fullName evidence="7">DegT/DnrJ/EryC1/StrS family aminotransferase</fullName>
    </submittedName>
</protein>
<dbReference type="SUPFAM" id="SSF53383">
    <property type="entry name" value="PLP-dependent transferases"/>
    <property type="match status" value="1"/>
</dbReference>
<comment type="similarity">
    <text evidence="2">Belongs to the Orn/Lys/Arg decarboxylase class-I family.</text>
</comment>
<dbReference type="PROSITE" id="PS00703">
    <property type="entry name" value="OKR_DC_1"/>
    <property type="match status" value="1"/>
</dbReference>
<feature type="domain" description="Orn/Lys/Arg decarboxylases family 1 pyridoxal-P attachment site" evidence="6">
    <location>
        <begin position="223"/>
        <end position="237"/>
    </location>
</feature>
<evidence type="ECO:0000256" key="2">
    <source>
        <dbReference type="ARBA" id="ARBA00010671"/>
    </source>
</evidence>
<dbReference type="Pfam" id="PF03711">
    <property type="entry name" value="OKR_DC_1_C"/>
    <property type="match status" value="1"/>
</dbReference>
<dbReference type="EMBL" id="JAOSHN010000002">
    <property type="protein sequence ID" value="MCU7377754.1"/>
    <property type="molecule type" value="Genomic_DNA"/>
</dbReference>
<dbReference type="Gene3D" id="3.40.640.10">
    <property type="entry name" value="Type I PLP-dependent aspartate aminotransferase-like (Major domain)"/>
    <property type="match status" value="1"/>
</dbReference>
<keyword evidence="7" id="KW-0808">Transferase</keyword>
<reference evidence="7" key="1">
    <citation type="submission" date="2022-09" db="EMBL/GenBank/DDBJ databases">
        <title>Culturomic study of gut microbiota in children with autism spectrum disorder.</title>
        <authorList>
            <person name="Efimov B.A."/>
            <person name="Chaplin A.V."/>
            <person name="Sokolova S.R."/>
            <person name="Pikina A.P."/>
            <person name="Korzhanova M."/>
            <person name="Belova V."/>
            <person name="Korostin D."/>
        </authorList>
    </citation>
    <scope>NUCLEOTIDE SEQUENCE</scope>
    <source>
        <strain evidence="7">ASD5510</strain>
    </source>
</reference>
<dbReference type="PANTHER" id="PTHR43277:SF4">
    <property type="entry name" value="ARGININE DECARBOXYLASE"/>
    <property type="match status" value="1"/>
</dbReference>
<keyword evidence="5" id="KW-0456">Lyase</keyword>
<sequence>MNLDQNKTPLFDAIIAYTKRDIAPMFMPAHMMGRAINPKWTDFAGENIFKMDICEVDGLDDLNEPDGVIMEAQRLAAQAWAAKESFFMVNGTSGANIAAICSVVSEGETIIVPRNCHKSVIYGLIISGAVPVFAFPDVSDELGLIGGMDPAEIERVYGEHPEAKAVLSVVPTYHGVYSDLNAISEIVHMRGGVHMVDEAHGNHVYFHDKYPAGGLRCGADLVTQSTHKVSGSLSQSSMVHVNSDRIDLDRLRFNLQMAQNTSPSALLEVSLDLARHYMAVQGEGVLQRVYNLVEYGKAEIESIEGFSVLDRRIAGSCHIFDMEPGRLVISAKDLGVTGYALERALIDDYGIQIEFSDNFYVVCMVGLGGTRSDLDRLIAACREISVRHKGEAPLAKWRNKLPKMAEAVMTPRQAYVSQTEKIPWEDACGRISAEMIVPYPPGIPAICPGERINDEILRFLGDQNEQGRHLHGIHGGTLDMVRVVK</sequence>
<dbReference type="InterPro" id="IPR015421">
    <property type="entry name" value="PyrdxlP-dep_Trfase_major"/>
</dbReference>
<evidence type="ECO:0000313" key="7">
    <source>
        <dbReference type="EMBL" id="MCU7377754.1"/>
    </source>
</evidence>
<evidence type="ECO:0000256" key="4">
    <source>
        <dbReference type="ARBA" id="ARBA00022898"/>
    </source>
</evidence>
<dbReference type="Gene3D" id="3.90.100.10">
    <property type="entry name" value="Orn/Lys/Arg decarboxylase, C-terminal domain"/>
    <property type="match status" value="1"/>
</dbReference>
<keyword evidence="7" id="KW-0032">Aminotransferase</keyword>
<comment type="caution">
    <text evidence="7">The sequence shown here is derived from an EMBL/GenBank/DDBJ whole genome shotgun (WGS) entry which is preliminary data.</text>
</comment>
<gene>
    <name evidence="7" type="ORF">OBO34_05215</name>
</gene>
<accession>A0A9J6QP59</accession>
<name>A0A9J6QP59_9FIRM</name>
<comment type="cofactor">
    <cofactor evidence="1">
        <name>pyridoxal 5'-phosphate</name>
        <dbReference type="ChEBI" id="CHEBI:597326"/>
    </cofactor>
</comment>
<evidence type="ECO:0000256" key="3">
    <source>
        <dbReference type="ARBA" id="ARBA00022793"/>
    </source>
</evidence>
<dbReference type="Proteomes" id="UP001065549">
    <property type="component" value="Unassembled WGS sequence"/>
</dbReference>
<evidence type="ECO:0000259" key="6">
    <source>
        <dbReference type="PROSITE" id="PS00703"/>
    </source>
</evidence>
<dbReference type="PANTHER" id="PTHR43277">
    <property type="entry name" value="ARGININE DECARBOXYLASE"/>
    <property type="match status" value="1"/>
</dbReference>